<dbReference type="CDD" id="cd20625">
    <property type="entry name" value="CYP164-like"/>
    <property type="match status" value="1"/>
</dbReference>
<organism evidence="9 10">
    <name type="scientific">Nonomuraea wenchangensis</name>
    <dbReference type="NCBI Taxonomy" id="568860"/>
    <lineage>
        <taxon>Bacteria</taxon>
        <taxon>Bacillati</taxon>
        <taxon>Actinomycetota</taxon>
        <taxon>Actinomycetes</taxon>
        <taxon>Streptosporangiales</taxon>
        <taxon>Streptosporangiaceae</taxon>
        <taxon>Nonomuraea</taxon>
    </lineage>
</organism>
<evidence type="ECO:0000256" key="4">
    <source>
        <dbReference type="ARBA" id="ARBA00023002"/>
    </source>
</evidence>
<dbReference type="SUPFAM" id="SSF48264">
    <property type="entry name" value="Cytochrome P450"/>
    <property type="match status" value="1"/>
</dbReference>
<evidence type="ECO:0000256" key="6">
    <source>
        <dbReference type="ARBA" id="ARBA00023033"/>
    </source>
</evidence>
<dbReference type="GO" id="GO:0006707">
    <property type="term" value="P:cholesterol catabolic process"/>
    <property type="evidence" value="ECO:0007669"/>
    <property type="project" value="TreeGrafter"/>
</dbReference>
<reference evidence="9 10" key="1">
    <citation type="submission" date="2016-10" db="EMBL/GenBank/DDBJ databases">
        <authorList>
            <person name="de Groot N.N."/>
        </authorList>
    </citation>
    <scope>NUCLEOTIDE SEQUENCE [LARGE SCALE GENOMIC DNA]</scope>
    <source>
        <strain evidence="9 10">CGMCC 4.5598</strain>
    </source>
</reference>
<evidence type="ECO:0000313" key="9">
    <source>
        <dbReference type="EMBL" id="SET83731.1"/>
    </source>
</evidence>
<dbReference type="Pfam" id="PF00067">
    <property type="entry name" value="p450"/>
    <property type="match status" value="1"/>
</dbReference>
<dbReference type="PANTHER" id="PTHR46696">
    <property type="entry name" value="P450, PUTATIVE (EUROFUNG)-RELATED"/>
    <property type="match status" value="1"/>
</dbReference>
<evidence type="ECO:0000256" key="5">
    <source>
        <dbReference type="ARBA" id="ARBA00023004"/>
    </source>
</evidence>
<feature type="compositionally biased region" description="Basic and acidic residues" evidence="8">
    <location>
        <begin position="324"/>
        <end position="352"/>
    </location>
</feature>
<protein>
    <recommendedName>
        <fullName evidence="11">Cytochrome P450</fullName>
    </recommendedName>
</protein>
<dbReference type="PROSITE" id="PS00086">
    <property type="entry name" value="CYTOCHROME_P450"/>
    <property type="match status" value="1"/>
</dbReference>
<evidence type="ECO:0000313" key="10">
    <source>
        <dbReference type="Proteomes" id="UP000199361"/>
    </source>
</evidence>
<dbReference type="EMBL" id="FOHX01000004">
    <property type="protein sequence ID" value="SET83731.1"/>
    <property type="molecule type" value="Genomic_DNA"/>
</dbReference>
<dbReference type="GO" id="GO:0008395">
    <property type="term" value="F:steroid hydroxylase activity"/>
    <property type="evidence" value="ECO:0007669"/>
    <property type="project" value="TreeGrafter"/>
</dbReference>
<keyword evidence="2 7" id="KW-0349">Heme</keyword>
<dbReference type="Proteomes" id="UP000199361">
    <property type="component" value="Unassembled WGS sequence"/>
</dbReference>
<accession>A0A1I0HJ52</accession>
<evidence type="ECO:0000256" key="7">
    <source>
        <dbReference type="RuleBase" id="RU000461"/>
    </source>
</evidence>
<feature type="compositionally biased region" description="Low complexity" evidence="8">
    <location>
        <begin position="8"/>
        <end position="18"/>
    </location>
</feature>
<evidence type="ECO:0000256" key="8">
    <source>
        <dbReference type="SAM" id="MobiDB-lite"/>
    </source>
</evidence>
<dbReference type="InterPro" id="IPR002397">
    <property type="entry name" value="Cyt_P450_B"/>
</dbReference>
<keyword evidence="4 7" id="KW-0560">Oxidoreductase</keyword>
<dbReference type="InterPro" id="IPR036396">
    <property type="entry name" value="Cyt_P450_sf"/>
</dbReference>
<evidence type="ECO:0000256" key="3">
    <source>
        <dbReference type="ARBA" id="ARBA00022723"/>
    </source>
</evidence>
<dbReference type="AlphaFoldDB" id="A0A1I0HJ52"/>
<dbReference type="PRINTS" id="PR00385">
    <property type="entry name" value="P450"/>
</dbReference>
<keyword evidence="6 7" id="KW-0503">Monooxygenase</keyword>
<feature type="region of interest" description="Disordered" evidence="8">
    <location>
        <begin position="1"/>
        <end position="25"/>
    </location>
</feature>
<keyword evidence="10" id="KW-1185">Reference proteome</keyword>
<evidence type="ECO:0000256" key="1">
    <source>
        <dbReference type="ARBA" id="ARBA00010617"/>
    </source>
</evidence>
<feature type="region of interest" description="Disordered" evidence="8">
    <location>
        <begin position="321"/>
        <end position="352"/>
    </location>
</feature>
<dbReference type="InterPro" id="IPR017972">
    <property type="entry name" value="Cyt_P450_CS"/>
</dbReference>
<dbReference type="GO" id="GO:0020037">
    <property type="term" value="F:heme binding"/>
    <property type="evidence" value="ECO:0007669"/>
    <property type="project" value="InterPro"/>
</dbReference>
<evidence type="ECO:0000256" key="2">
    <source>
        <dbReference type="ARBA" id="ARBA00022617"/>
    </source>
</evidence>
<proteinExistence type="inferred from homology"/>
<dbReference type="InterPro" id="IPR001128">
    <property type="entry name" value="Cyt_P450"/>
</dbReference>
<dbReference type="STRING" id="568860.SAMN05421811_104329"/>
<keyword evidence="3 7" id="KW-0479">Metal-binding</keyword>
<dbReference type="Gene3D" id="1.10.630.10">
    <property type="entry name" value="Cytochrome P450"/>
    <property type="match status" value="1"/>
</dbReference>
<sequence>MTDLVDQPGGSTPSPSGPADLLGFDPADPGFLDDPYARYHALRERGPIFRTPAGLFILTDHELCGAMLRDPRFGHGPNPINRVNPGQPVESFLRMDPPDHTRLRGLVSRAFTPRMVERLRPRVEAVTAGLIAALPEEGDLVSGFAYPLPVMVICEMLGVPPEDHERFQGWSETAARSLDPMLTAELISESGRSGREFRDYFRDLLELRRRQPGDDLLSALTRVEELTEGELLATCVLLLVAGHETTVNLIANGVLALVRHGLLRQAAERPRQVVEEVLRYDPPVQLTGRVALRDAELGGTPVPAGTAVVALIGAANRDPAVFPDPDRFDPDRFDPNRTGPDRTDPRRLDGAREPGRHLAFGLGIHFCLGATLARMEGEIALSALAAAAPRMELLDPAPPYRPNLVLRGLAELPVRLNR</sequence>
<dbReference type="PANTHER" id="PTHR46696:SF1">
    <property type="entry name" value="CYTOCHROME P450 YJIB-RELATED"/>
    <property type="match status" value="1"/>
</dbReference>
<dbReference type="GO" id="GO:0005506">
    <property type="term" value="F:iron ion binding"/>
    <property type="evidence" value="ECO:0007669"/>
    <property type="project" value="InterPro"/>
</dbReference>
<dbReference type="FunFam" id="1.10.630.10:FF:000018">
    <property type="entry name" value="Cytochrome P450 monooxygenase"/>
    <property type="match status" value="1"/>
</dbReference>
<dbReference type="GO" id="GO:0036199">
    <property type="term" value="F:cholest-4-en-3-one 26-monooxygenase activity"/>
    <property type="evidence" value="ECO:0007669"/>
    <property type="project" value="TreeGrafter"/>
</dbReference>
<name>A0A1I0HJ52_9ACTN</name>
<comment type="similarity">
    <text evidence="1 7">Belongs to the cytochrome P450 family.</text>
</comment>
<gene>
    <name evidence="9" type="ORF">SAMN05421811_104329</name>
</gene>
<keyword evidence="5 7" id="KW-0408">Iron</keyword>
<evidence type="ECO:0008006" key="11">
    <source>
        <dbReference type="Google" id="ProtNLM"/>
    </source>
</evidence>
<dbReference type="PRINTS" id="PR00359">
    <property type="entry name" value="BP450"/>
</dbReference>